<dbReference type="GO" id="GO:0016491">
    <property type="term" value="F:oxidoreductase activity"/>
    <property type="evidence" value="ECO:0007669"/>
    <property type="project" value="UniProtKB-KW"/>
</dbReference>
<evidence type="ECO:0000259" key="2">
    <source>
        <dbReference type="Pfam" id="PF01408"/>
    </source>
</evidence>
<dbReference type="InterPro" id="IPR055080">
    <property type="entry name" value="Gal80p-like_C"/>
</dbReference>
<feature type="domain" description="Gfo/Idh/MocA-like oxidoreductase N-terminal" evidence="2">
    <location>
        <begin position="5"/>
        <end position="120"/>
    </location>
</feature>
<evidence type="ECO:0000259" key="3">
    <source>
        <dbReference type="Pfam" id="PF22685"/>
    </source>
</evidence>
<dbReference type="AlphaFoldDB" id="A0A100VKZ9"/>
<gene>
    <name evidence="4" type="ORF">PAHA3_1861</name>
</gene>
<keyword evidence="1" id="KW-0560">Oxidoreductase</keyword>
<dbReference type="RefSeq" id="WP_062834440.1">
    <property type="nucleotide sequence ID" value="NZ_BCNV01000001.1"/>
</dbReference>
<name>A0A100VKZ9_PAEAM</name>
<reference evidence="5" key="2">
    <citation type="submission" date="2016-01" db="EMBL/GenBank/DDBJ databases">
        <title>Draft Genome Sequence of Paenibacillus amylolyticus Heshi-A3 that Was Isolated from Fermented Rice Bran with Aging Salted Mackerel, Which Was Named Heshiko as Traditional Fermented Seafood in Japan.</title>
        <authorList>
            <person name="Akuzawa S."/>
            <person name="Nakagawa J."/>
            <person name="Kanekatsu T."/>
            <person name="Kubota E."/>
            <person name="Ohtake R."/>
            <person name="Suzuki T."/>
            <person name="Kanesaki Y."/>
        </authorList>
    </citation>
    <scope>NUCLEOTIDE SEQUENCE [LARGE SCALE GENOMIC DNA]</scope>
    <source>
        <strain evidence="5">Heshi-A3</strain>
    </source>
</reference>
<evidence type="ECO:0000313" key="5">
    <source>
        <dbReference type="Proteomes" id="UP000069697"/>
    </source>
</evidence>
<dbReference type="InterPro" id="IPR050463">
    <property type="entry name" value="Gfo/Idh/MocA_oxidrdct_glycsds"/>
</dbReference>
<evidence type="ECO:0000256" key="1">
    <source>
        <dbReference type="ARBA" id="ARBA00023002"/>
    </source>
</evidence>
<dbReference type="Pfam" id="PF01408">
    <property type="entry name" value="GFO_IDH_MocA"/>
    <property type="match status" value="1"/>
</dbReference>
<evidence type="ECO:0000313" key="4">
    <source>
        <dbReference type="EMBL" id="GAS81787.1"/>
    </source>
</evidence>
<dbReference type="GO" id="GO:0000166">
    <property type="term" value="F:nucleotide binding"/>
    <property type="evidence" value="ECO:0007669"/>
    <property type="project" value="InterPro"/>
</dbReference>
<dbReference type="SUPFAM" id="SSF51735">
    <property type="entry name" value="NAD(P)-binding Rossmann-fold domains"/>
    <property type="match status" value="1"/>
</dbReference>
<dbReference type="PANTHER" id="PTHR43818:SF11">
    <property type="entry name" value="BCDNA.GH03377"/>
    <property type="match status" value="1"/>
</dbReference>
<accession>A0A100VKZ9</accession>
<dbReference type="Gene3D" id="3.40.50.720">
    <property type="entry name" value="NAD(P)-binding Rossmann-like Domain"/>
    <property type="match status" value="1"/>
</dbReference>
<dbReference type="Gene3D" id="3.30.360.10">
    <property type="entry name" value="Dihydrodipicolinate Reductase, domain 2"/>
    <property type="match status" value="1"/>
</dbReference>
<comment type="caution">
    <text evidence="4">The sequence shown here is derived from an EMBL/GenBank/DDBJ whole genome shotgun (WGS) entry which is preliminary data.</text>
</comment>
<reference evidence="4 5" key="1">
    <citation type="journal article" date="2016" name="Genome Announc.">
        <title>Draft Genome Sequence of Paenibacillus amylolyticus Heshi-A3, Isolated from Fermented Rice Bran in a Japanese Fermented Seafood Dish.</title>
        <authorList>
            <person name="Akuzawa S."/>
            <person name="Nagaoka J."/>
            <person name="Kanekatsu M."/>
            <person name="Kubota E."/>
            <person name="Ohtake R."/>
            <person name="Suzuki T."/>
            <person name="Kanesaki Y."/>
        </authorList>
    </citation>
    <scope>NUCLEOTIDE SEQUENCE [LARGE SCALE GENOMIC DNA]</scope>
    <source>
        <strain evidence="4 5">Heshi-A3</strain>
    </source>
</reference>
<dbReference type="InterPro" id="IPR036291">
    <property type="entry name" value="NAD(P)-bd_dom_sf"/>
</dbReference>
<sequence length="367" mass="39630">MRKKIRTGIIGASINNGWASGTHIPAIENLDEYELTAVGTSNMASAKKSAEAFRADHGFDNIEELAHHTDVDMVVVSINVREHYNAVKAIAPAGKPIYCEWPLGSNTEEALEMKDWVSSAQLPNAIGLQARQAPAIQYVKDLLAEGYAGKVLSANLKISIDGMGGIGDKSTAYLFDRKVGGNLLTIVGGHNLDAFTYMLGDFTELSATTAQQFPEVELVDIQKVIKKTTDDQIMITGKLTNGAAASVHIQGGVKHQTGLTLEIFGDKGTLVLSAPASIQFGSHQLRGAGSMDNELRELRIPDSYYYAPDSLQSDSGFVLNIAQAYRKFAKDIQEGTSLTPNFADAVKLHQLLDAVEKSAQSGERQYL</sequence>
<dbReference type="EMBL" id="BCNV01000001">
    <property type="protein sequence ID" value="GAS81787.1"/>
    <property type="molecule type" value="Genomic_DNA"/>
</dbReference>
<dbReference type="PANTHER" id="PTHR43818">
    <property type="entry name" value="BCDNA.GH03377"/>
    <property type="match status" value="1"/>
</dbReference>
<feature type="domain" description="Gal80p-like C-terminal" evidence="3">
    <location>
        <begin position="134"/>
        <end position="273"/>
    </location>
</feature>
<organism evidence="4 5">
    <name type="scientific">Paenibacillus amylolyticus</name>
    <dbReference type="NCBI Taxonomy" id="1451"/>
    <lineage>
        <taxon>Bacteria</taxon>
        <taxon>Bacillati</taxon>
        <taxon>Bacillota</taxon>
        <taxon>Bacilli</taxon>
        <taxon>Bacillales</taxon>
        <taxon>Paenibacillaceae</taxon>
        <taxon>Paenibacillus</taxon>
    </lineage>
</organism>
<protein>
    <submittedName>
        <fullName evidence="4">Oxidoreductase domain protein</fullName>
    </submittedName>
</protein>
<dbReference type="SUPFAM" id="SSF55347">
    <property type="entry name" value="Glyceraldehyde-3-phosphate dehydrogenase-like, C-terminal domain"/>
    <property type="match status" value="1"/>
</dbReference>
<dbReference type="Proteomes" id="UP000069697">
    <property type="component" value="Unassembled WGS sequence"/>
</dbReference>
<dbReference type="InterPro" id="IPR000683">
    <property type="entry name" value="Gfo/Idh/MocA-like_OxRdtase_N"/>
</dbReference>
<proteinExistence type="predicted"/>
<dbReference type="Pfam" id="PF22685">
    <property type="entry name" value="Gal80p_C-like"/>
    <property type="match status" value="1"/>
</dbReference>